<comment type="similarity">
    <text evidence="2">Belongs to the CPA3 antiporters (TC 2.A.63) subunit C family.</text>
</comment>
<keyword evidence="3" id="KW-1003">Cell membrane</keyword>
<reference evidence="8 9" key="1">
    <citation type="submission" date="2014-05" db="EMBL/GenBank/DDBJ databases">
        <title>De novo Genome Sequence of Spirocheata sp.</title>
        <authorList>
            <person name="Shivani Y."/>
            <person name="Subhash Y."/>
            <person name="Tushar L."/>
            <person name="Sasikala C."/>
            <person name="Ramana C.V."/>
        </authorList>
    </citation>
    <scope>NUCLEOTIDE SEQUENCE [LARGE SCALE GENOMIC DNA]</scope>
    <source>
        <strain evidence="8 9">JC230</strain>
    </source>
</reference>
<dbReference type="AlphaFoldDB" id="A0A098QYV3"/>
<feature type="transmembrane region" description="Helical" evidence="7">
    <location>
        <begin position="28"/>
        <end position="50"/>
    </location>
</feature>
<dbReference type="PANTHER" id="PTHR34583:SF2">
    <property type="entry name" value="ANTIPORTER SUBUNIT MNHC2-RELATED"/>
    <property type="match status" value="1"/>
</dbReference>
<name>A0A098QYV3_9SPIO</name>
<dbReference type="Proteomes" id="UP000029692">
    <property type="component" value="Unassembled WGS sequence"/>
</dbReference>
<organism evidence="8 9">
    <name type="scientific">Spirochaeta lutea</name>
    <dbReference type="NCBI Taxonomy" id="1480694"/>
    <lineage>
        <taxon>Bacteria</taxon>
        <taxon>Pseudomonadati</taxon>
        <taxon>Spirochaetota</taxon>
        <taxon>Spirochaetia</taxon>
        <taxon>Spirochaetales</taxon>
        <taxon>Spirochaetaceae</taxon>
        <taxon>Spirochaeta</taxon>
    </lineage>
</organism>
<proteinExistence type="inferred from homology"/>
<comment type="subcellular location">
    <subcellularLocation>
        <location evidence="1">Cell membrane</location>
        <topology evidence="1">Multi-pass membrane protein</topology>
    </subcellularLocation>
</comment>
<evidence type="ECO:0000256" key="4">
    <source>
        <dbReference type="ARBA" id="ARBA00022692"/>
    </source>
</evidence>
<evidence type="ECO:0000256" key="5">
    <source>
        <dbReference type="ARBA" id="ARBA00022989"/>
    </source>
</evidence>
<sequence length="115" mass="12380">MIERILLALIFLTGFTAIIGNRNIIKKVFGLTIINNAVVLLFIIEGSVIGSDSPILGDGVRSIVDPVPQALMLTAIVIGVCITALALALAYRLHRATGSFNIDTIYQRLNSNDND</sequence>
<dbReference type="InterPro" id="IPR050601">
    <property type="entry name" value="CPA3_antiporter_subunitC"/>
</dbReference>
<dbReference type="EMBL" id="JNUP01000065">
    <property type="protein sequence ID" value="KGE71682.1"/>
    <property type="molecule type" value="Genomic_DNA"/>
</dbReference>
<dbReference type="RefSeq" id="WP_037548114.1">
    <property type="nucleotide sequence ID" value="NZ_JNUP01000065.1"/>
</dbReference>
<keyword evidence="5 7" id="KW-1133">Transmembrane helix</keyword>
<evidence type="ECO:0000256" key="1">
    <source>
        <dbReference type="ARBA" id="ARBA00004651"/>
    </source>
</evidence>
<evidence type="ECO:0000256" key="6">
    <source>
        <dbReference type="ARBA" id="ARBA00023136"/>
    </source>
</evidence>
<evidence type="ECO:0000256" key="2">
    <source>
        <dbReference type="ARBA" id="ARBA00010388"/>
    </source>
</evidence>
<comment type="caution">
    <text evidence="8">The sequence shown here is derived from an EMBL/GenBank/DDBJ whole genome shotgun (WGS) entry which is preliminary data.</text>
</comment>
<evidence type="ECO:0000313" key="8">
    <source>
        <dbReference type="EMBL" id="KGE71682.1"/>
    </source>
</evidence>
<dbReference type="InterPro" id="IPR039428">
    <property type="entry name" value="NUOK/Mnh_C1-like"/>
</dbReference>
<dbReference type="GO" id="GO:0005886">
    <property type="term" value="C:plasma membrane"/>
    <property type="evidence" value="ECO:0007669"/>
    <property type="project" value="UniProtKB-SubCell"/>
</dbReference>
<evidence type="ECO:0000256" key="3">
    <source>
        <dbReference type="ARBA" id="ARBA00022475"/>
    </source>
</evidence>
<dbReference type="Pfam" id="PF00420">
    <property type="entry name" value="Oxidored_q2"/>
    <property type="match status" value="1"/>
</dbReference>
<dbReference type="STRING" id="1480694.DC28_10495"/>
<keyword evidence="8" id="KW-0830">Ubiquinone</keyword>
<dbReference type="OrthoDB" id="9799219at2"/>
<accession>A0A098QYV3</accession>
<evidence type="ECO:0000256" key="7">
    <source>
        <dbReference type="SAM" id="Phobius"/>
    </source>
</evidence>
<dbReference type="PANTHER" id="PTHR34583">
    <property type="entry name" value="ANTIPORTER SUBUNIT MNHC2-RELATED"/>
    <property type="match status" value="1"/>
</dbReference>
<protein>
    <submittedName>
        <fullName evidence="8">NADH-ubiquinone oxidoreductase subunit 4L</fullName>
    </submittedName>
</protein>
<dbReference type="Gene3D" id="1.10.287.3510">
    <property type="match status" value="1"/>
</dbReference>
<feature type="transmembrane region" description="Helical" evidence="7">
    <location>
        <begin position="70"/>
        <end position="91"/>
    </location>
</feature>
<keyword evidence="9" id="KW-1185">Reference proteome</keyword>
<keyword evidence="6 7" id="KW-0472">Membrane</keyword>
<keyword evidence="4 7" id="KW-0812">Transmembrane</keyword>
<dbReference type="eggNOG" id="COG1006">
    <property type="taxonomic scope" value="Bacteria"/>
</dbReference>
<gene>
    <name evidence="8" type="ORF">DC28_10495</name>
</gene>
<feature type="transmembrane region" description="Helical" evidence="7">
    <location>
        <begin position="6"/>
        <end position="21"/>
    </location>
</feature>
<evidence type="ECO:0000313" key="9">
    <source>
        <dbReference type="Proteomes" id="UP000029692"/>
    </source>
</evidence>